<keyword evidence="2" id="KW-1185">Reference proteome</keyword>
<dbReference type="Proteomes" id="UP001365781">
    <property type="component" value="Unassembled WGS sequence"/>
</dbReference>
<evidence type="ECO:0008006" key="3">
    <source>
        <dbReference type="Google" id="ProtNLM"/>
    </source>
</evidence>
<name>A0ABU8GVZ4_9ACTN</name>
<organism evidence="1 2">
    <name type="scientific">Streptomyces brasiliscabiei</name>
    <dbReference type="NCBI Taxonomy" id="2736302"/>
    <lineage>
        <taxon>Bacteria</taxon>
        <taxon>Bacillati</taxon>
        <taxon>Actinomycetota</taxon>
        <taxon>Actinomycetes</taxon>
        <taxon>Kitasatosporales</taxon>
        <taxon>Streptomycetaceae</taxon>
        <taxon>Streptomyces</taxon>
    </lineage>
</organism>
<feature type="non-terminal residue" evidence="1">
    <location>
        <position position="1"/>
    </location>
</feature>
<sequence>AAIGQAFNWIWNSVISPVIGFISGAINNVGIIFDWLYANAVKPAFDGVAGAFNWVWNSVISPVIGFISDAINNVGNTVRDVFGGSG</sequence>
<evidence type="ECO:0000313" key="1">
    <source>
        <dbReference type="EMBL" id="MEI5617343.1"/>
    </source>
</evidence>
<evidence type="ECO:0000313" key="2">
    <source>
        <dbReference type="Proteomes" id="UP001365781"/>
    </source>
</evidence>
<dbReference type="EMBL" id="JBBAYM010000505">
    <property type="protein sequence ID" value="MEI5617343.1"/>
    <property type="molecule type" value="Genomic_DNA"/>
</dbReference>
<reference evidence="1 2" key="1">
    <citation type="submission" date="2024-03" db="EMBL/GenBank/DDBJ databases">
        <title>First Report of Pectobacterium brasiliscabiei causing potato scab in china.</title>
        <authorList>
            <person name="Handique U."/>
        </authorList>
    </citation>
    <scope>NUCLEOTIDE SEQUENCE [LARGE SCALE GENOMIC DNA]</scope>
    <source>
        <strain evidence="1 2">ZRIMU1503</strain>
    </source>
</reference>
<gene>
    <name evidence="1" type="ORF">WB403_50500</name>
</gene>
<proteinExistence type="predicted"/>
<protein>
    <recommendedName>
        <fullName evidence="3">Phage tail tape measure protein</fullName>
    </recommendedName>
</protein>
<feature type="non-terminal residue" evidence="1">
    <location>
        <position position="86"/>
    </location>
</feature>
<dbReference type="RefSeq" id="WP_336559209.1">
    <property type="nucleotide sequence ID" value="NZ_JBBAYM010000505.1"/>
</dbReference>
<comment type="caution">
    <text evidence="1">The sequence shown here is derived from an EMBL/GenBank/DDBJ whole genome shotgun (WGS) entry which is preliminary data.</text>
</comment>
<accession>A0ABU8GVZ4</accession>